<proteinExistence type="predicted"/>
<keyword evidence="3" id="KW-1185">Reference proteome</keyword>
<dbReference type="AlphaFoldDB" id="A0AAP0L9A3"/>
<comment type="caution">
    <text evidence="2">The sequence shown here is derived from an EMBL/GenBank/DDBJ whole genome shotgun (WGS) entry which is preliminary data.</text>
</comment>
<gene>
    <name evidence="2" type="ORF">Scep_001378</name>
</gene>
<evidence type="ECO:0000313" key="2">
    <source>
        <dbReference type="EMBL" id="KAK9166187.1"/>
    </source>
</evidence>
<sequence>MGVFLITKEWYLNRDYDEEDVVDVRVVEEMRMVKTRERICKVSAGLEGEEAKDKVKESDHGGGSERAK</sequence>
<evidence type="ECO:0000256" key="1">
    <source>
        <dbReference type="SAM" id="MobiDB-lite"/>
    </source>
</evidence>
<accession>A0AAP0L9A3</accession>
<organism evidence="2 3">
    <name type="scientific">Stephania cephalantha</name>
    <dbReference type="NCBI Taxonomy" id="152367"/>
    <lineage>
        <taxon>Eukaryota</taxon>
        <taxon>Viridiplantae</taxon>
        <taxon>Streptophyta</taxon>
        <taxon>Embryophyta</taxon>
        <taxon>Tracheophyta</taxon>
        <taxon>Spermatophyta</taxon>
        <taxon>Magnoliopsida</taxon>
        <taxon>Ranunculales</taxon>
        <taxon>Menispermaceae</taxon>
        <taxon>Menispermoideae</taxon>
        <taxon>Cissampelideae</taxon>
        <taxon>Stephania</taxon>
    </lineage>
</organism>
<dbReference type="Proteomes" id="UP001419268">
    <property type="component" value="Unassembled WGS sequence"/>
</dbReference>
<protein>
    <submittedName>
        <fullName evidence="2">Uncharacterized protein</fullName>
    </submittedName>
</protein>
<feature type="compositionally biased region" description="Basic and acidic residues" evidence="1">
    <location>
        <begin position="49"/>
        <end position="68"/>
    </location>
</feature>
<feature type="region of interest" description="Disordered" evidence="1">
    <location>
        <begin position="46"/>
        <end position="68"/>
    </location>
</feature>
<evidence type="ECO:0000313" key="3">
    <source>
        <dbReference type="Proteomes" id="UP001419268"/>
    </source>
</evidence>
<name>A0AAP0L9A3_9MAGN</name>
<dbReference type="EMBL" id="JBBNAG010000001">
    <property type="protein sequence ID" value="KAK9166187.1"/>
    <property type="molecule type" value="Genomic_DNA"/>
</dbReference>
<reference evidence="2 3" key="1">
    <citation type="submission" date="2024-01" db="EMBL/GenBank/DDBJ databases">
        <title>Genome assemblies of Stephania.</title>
        <authorList>
            <person name="Yang L."/>
        </authorList>
    </citation>
    <scope>NUCLEOTIDE SEQUENCE [LARGE SCALE GENOMIC DNA]</scope>
    <source>
        <strain evidence="2">JXDWG</strain>
        <tissue evidence="2">Leaf</tissue>
    </source>
</reference>